<protein>
    <submittedName>
        <fullName evidence="1">Uncharacterized protein</fullName>
    </submittedName>
</protein>
<sequence>MLTPISTCLFLYLKHLYRAQDITEQFHQLVGWGDEETPTVNVTNVGVRKLTPTYIYRGGVNNSEPVFMCVTAKALH</sequence>
<dbReference type="EMBL" id="UOFH01000272">
    <property type="protein sequence ID" value="VAW64079.1"/>
    <property type="molecule type" value="Genomic_DNA"/>
</dbReference>
<evidence type="ECO:0000313" key="1">
    <source>
        <dbReference type="EMBL" id="VAW64079.1"/>
    </source>
</evidence>
<gene>
    <name evidence="1" type="ORF">MNBD_GAMMA08-1968</name>
</gene>
<name>A0A3B0XQC0_9ZZZZ</name>
<accession>A0A3B0XQC0</accession>
<organism evidence="1">
    <name type="scientific">hydrothermal vent metagenome</name>
    <dbReference type="NCBI Taxonomy" id="652676"/>
    <lineage>
        <taxon>unclassified sequences</taxon>
        <taxon>metagenomes</taxon>
        <taxon>ecological metagenomes</taxon>
    </lineage>
</organism>
<proteinExistence type="predicted"/>
<dbReference type="AlphaFoldDB" id="A0A3B0XQC0"/>
<reference evidence="1" key="1">
    <citation type="submission" date="2018-06" db="EMBL/GenBank/DDBJ databases">
        <authorList>
            <person name="Zhirakovskaya E."/>
        </authorList>
    </citation>
    <scope>NUCLEOTIDE SEQUENCE</scope>
</reference>